<evidence type="ECO:0000313" key="1">
    <source>
        <dbReference type="EMBL" id="KAK4434744.1"/>
    </source>
</evidence>
<organism evidence="1 2">
    <name type="scientific">Sesamum alatum</name>
    <dbReference type="NCBI Taxonomy" id="300844"/>
    <lineage>
        <taxon>Eukaryota</taxon>
        <taxon>Viridiplantae</taxon>
        <taxon>Streptophyta</taxon>
        <taxon>Embryophyta</taxon>
        <taxon>Tracheophyta</taxon>
        <taxon>Spermatophyta</taxon>
        <taxon>Magnoliopsida</taxon>
        <taxon>eudicotyledons</taxon>
        <taxon>Gunneridae</taxon>
        <taxon>Pentapetalae</taxon>
        <taxon>asterids</taxon>
        <taxon>lamiids</taxon>
        <taxon>Lamiales</taxon>
        <taxon>Pedaliaceae</taxon>
        <taxon>Sesamum</taxon>
    </lineage>
</organism>
<sequence>MIEPTWHIAFQRRSSATRNLRFLFHTTPGRVTTQIKHRKAVSECQHRSSPRYKQPLSYAFGSRPEGWNKWHQDSSPRWKNPRFTKVDQRMAKLRSISFVQREQ</sequence>
<keyword evidence="2" id="KW-1185">Reference proteome</keyword>
<dbReference type="Proteomes" id="UP001293254">
    <property type="component" value="Unassembled WGS sequence"/>
</dbReference>
<reference evidence="1" key="2">
    <citation type="journal article" date="2024" name="Plant">
        <title>Genomic evolution and insights into agronomic trait innovations of Sesamum species.</title>
        <authorList>
            <person name="Miao H."/>
            <person name="Wang L."/>
            <person name="Qu L."/>
            <person name="Liu H."/>
            <person name="Sun Y."/>
            <person name="Le M."/>
            <person name="Wang Q."/>
            <person name="Wei S."/>
            <person name="Zheng Y."/>
            <person name="Lin W."/>
            <person name="Duan Y."/>
            <person name="Cao H."/>
            <person name="Xiong S."/>
            <person name="Wang X."/>
            <person name="Wei L."/>
            <person name="Li C."/>
            <person name="Ma Q."/>
            <person name="Ju M."/>
            <person name="Zhao R."/>
            <person name="Li G."/>
            <person name="Mu C."/>
            <person name="Tian Q."/>
            <person name="Mei H."/>
            <person name="Zhang T."/>
            <person name="Gao T."/>
            <person name="Zhang H."/>
        </authorList>
    </citation>
    <scope>NUCLEOTIDE SEQUENCE</scope>
    <source>
        <strain evidence="1">3651</strain>
    </source>
</reference>
<reference evidence="1" key="1">
    <citation type="submission" date="2020-06" db="EMBL/GenBank/DDBJ databases">
        <authorList>
            <person name="Li T."/>
            <person name="Hu X."/>
            <person name="Zhang T."/>
            <person name="Song X."/>
            <person name="Zhang H."/>
            <person name="Dai N."/>
            <person name="Sheng W."/>
            <person name="Hou X."/>
            <person name="Wei L."/>
        </authorList>
    </citation>
    <scope>NUCLEOTIDE SEQUENCE</scope>
    <source>
        <strain evidence="1">3651</strain>
        <tissue evidence="1">Leaf</tissue>
    </source>
</reference>
<proteinExistence type="predicted"/>
<accession>A0AAE1YQJ5</accession>
<protein>
    <submittedName>
        <fullName evidence="1">Uncharacterized protein</fullName>
    </submittedName>
</protein>
<evidence type="ECO:0000313" key="2">
    <source>
        <dbReference type="Proteomes" id="UP001293254"/>
    </source>
</evidence>
<dbReference type="EMBL" id="JACGWO010000002">
    <property type="protein sequence ID" value="KAK4434744.1"/>
    <property type="molecule type" value="Genomic_DNA"/>
</dbReference>
<name>A0AAE1YQJ5_9LAMI</name>
<gene>
    <name evidence="1" type="ORF">Salat_0637300</name>
</gene>
<dbReference type="AlphaFoldDB" id="A0AAE1YQJ5"/>
<comment type="caution">
    <text evidence="1">The sequence shown here is derived from an EMBL/GenBank/DDBJ whole genome shotgun (WGS) entry which is preliminary data.</text>
</comment>